<gene>
    <name evidence="4" type="ORF">LX69_01761</name>
</gene>
<dbReference type="EMBL" id="QKZK01000012">
    <property type="protein sequence ID" value="PZX16691.1"/>
    <property type="molecule type" value="Genomic_DNA"/>
</dbReference>
<dbReference type="AlphaFoldDB" id="A0A2W7N922"/>
<proteinExistence type="predicted"/>
<protein>
    <recommendedName>
        <fullName evidence="3">CCDC81-like prokaryotic HU domain-containing protein</fullName>
    </recommendedName>
</protein>
<dbReference type="Pfam" id="PF18175">
    <property type="entry name" value="HU-CCDC81_bac_2"/>
    <property type="match status" value="1"/>
</dbReference>
<feature type="region of interest" description="Disordered" evidence="1">
    <location>
        <begin position="138"/>
        <end position="181"/>
    </location>
</feature>
<accession>A0A2W7N922</accession>
<sequence length="335" mass="37017">MNKDILDLVKNNNRVILPNFGAFIVSSEKNGFSVLFNNFLSFNDGLLVNHIAASRSIDSTLALEQVNAFVDGLKNTLDTTGRYDIPGLGRFTKDTTGIIRFIQDSESLIQAEKIAESDELLDLMPPSEAADAPIITEKNDTTPSYTSNDSILNIDNEPDNTERNTTTPPPMTNVNTSNPTPEKTTVIIEKKKKSPRLLLWLLLLLLIAGAIYYFTAVNPILSNLFNKKTPAPPKVETPAPAPAPVVETPAPVVEETPVTTDNKYHIIVATLKNEQVAIEQVAKLKEKGFENAMILPRDNKFLVSIDAQPDLISADARQEEIVNKYRIESYVLTIK</sequence>
<comment type="caution">
    <text evidence="4">The sequence shown here is derived from an EMBL/GenBank/DDBJ whole genome shotgun (WGS) entry which is preliminary data.</text>
</comment>
<feature type="domain" description="CCDC81-like prokaryotic HU" evidence="3">
    <location>
        <begin position="45"/>
        <end position="106"/>
    </location>
</feature>
<evidence type="ECO:0000256" key="2">
    <source>
        <dbReference type="SAM" id="Phobius"/>
    </source>
</evidence>
<keyword evidence="2" id="KW-0812">Transmembrane</keyword>
<dbReference type="OrthoDB" id="653949at2"/>
<reference evidence="4 5" key="1">
    <citation type="submission" date="2018-06" db="EMBL/GenBank/DDBJ databases">
        <title>Genomic Encyclopedia of Archaeal and Bacterial Type Strains, Phase II (KMG-II): from individual species to whole genera.</title>
        <authorList>
            <person name="Goeker M."/>
        </authorList>
    </citation>
    <scope>NUCLEOTIDE SEQUENCE [LARGE SCALE GENOMIC DNA]</scope>
    <source>
        <strain evidence="4 5">DSM 6779</strain>
    </source>
</reference>
<feature type="compositionally biased region" description="Low complexity" evidence="1">
    <location>
        <begin position="172"/>
        <end position="181"/>
    </location>
</feature>
<dbReference type="InterPro" id="IPR041268">
    <property type="entry name" value="HU-CCDC81_bac_2"/>
</dbReference>
<keyword evidence="2" id="KW-1133">Transmembrane helix</keyword>
<evidence type="ECO:0000313" key="4">
    <source>
        <dbReference type="EMBL" id="PZX16691.1"/>
    </source>
</evidence>
<feature type="compositionally biased region" description="Polar residues" evidence="1">
    <location>
        <begin position="141"/>
        <end position="153"/>
    </location>
</feature>
<keyword evidence="5" id="KW-1185">Reference proteome</keyword>
<evidence type="ECO:0000259" key="3">
    <source>
        <dbReference type="Pfam" id="PF18175"/>
    </source>
</evidence>
<feature type="transmembrane region" description="Helical" evidence="2">
    <location>
        <begin position="197"/>
        <end position="215"/>
    </location>
</feature>
<keyword evidence="2" id="KW-0472">Membrane</keyword>
<dbReference type="Proteomes" id="UP000249239">
    <property type="component" value="Unassembled WGS sequence"/>
</dbReference>
<evidence type="ECO:0000313" key="5">
    <source>
        <dbReference type="Proteomes" id="UP000249239"/>
    </source>
</evidence>
<name>A0A2W7N922_9BACT</name>
<evidence type="ECO:0000256" key="1">
    <source>
        <dbReference type="SAM" id="MobiDB-lite"/>
    </source>
</evidence>
<organism evidence="4 5">
    <name type="scientific">Breznakibacter xylanolyticus</name>
    <dbReference type="NCBI Taxonomy" id="990"/>
    <lineage>
        <taxon>Bacteria</taxon>
        <taxon>Pseudomonadati</taxon>
        <taxon>Bacteroidota</taxon>
        <taxon>Bacteroidia</taxon>
        <taxon>Marinilabiliales</taxon>
        <taxon>Marinilabiliaceae</taxon>
        <taxon>Breznakibacter</taxon>
    </lineage>
</organism>
<dbReference type="RefSeq" id="WP_111445521.1">
    <property type="nucleotide sequence ID" value="NZ_QKZK01000012.1"/>
</dbReference>